<evidence type="ECO:0000256" key="3">
    <source>
        <dbReference type="ARBA" id="ARBA00012535"/>
    </source>
</evidence>
<name>A0ABU9C1I1_9BURK</name>
<keyword evidence="5" id="KW-0073">Auxin biosynthesis</keyword>
<dbReference type="Gene3D" id="1.20.1440.240">
    <property type="match status" value="1"/>
</dbReference>
<evidence type="ECO:0000256" key="2">
    <source>
        <dbReference type="ARBA" id="ARBA00005833"/>
    </source>
</evidence>
<dbReference type="RefSeq" id="WP_341396981.1">
    <property type="nucleotide sequence ID" value="NZ_JBBUTI010000001.1"/>
</dbReference>
<comment type="similarity">
    <text evidence="2">Belongs to the tryptophan 2-monooxygenase family.</text>
</comment>
<dbReference type="SUPFAM" id="SSF51905">
    <property type="entry name" value="FAD/NAD(P)-binding domain"/>
    <property type="match status" value="1"/>
</dbReference>
<accession>A0ABU9C1I1</accession>
<evidence type="ECO:0000256" key="1">
    <source>
        <dbReference type="ARBA" id="ARBA00004814"/>
    </source>
</evidence>
<reference evidence="9 10" key="1">
    <citation type="submission" date="2024-04" db="EMBL/GenBank/DDBJ databases">
        <title>Novel species of the genus Ideonella isolated from streams.</title>
        <authorList>
            <person name="Lu H."/>
        </authorList>
    </citation>
    <scope>NUCLEOTIDE SEQUENCE [LARGE SCALE GENOMIC DNA]</scope>
    <source>
        <strain evidence="9 10">LYT19W</strain>
    </source>
</reference>
<evidence type="ECO:0000256" key="7">
    <source>
        <dbReference type="SAM" id="MobiDB-lite"/>
    </source>
</evidence>
<dbReference type="Pfam" id="PF01593">
    <property type="entry name" value="Amino_oxidase"/>
    <property type="match status" value="1"/>
</dbReference>
<dbReference type="PANTHER" id="PTHR10742">
    <property type="entry name" value="FLAVIN MONOAMINE OXIDASE"/>
    <property type="match status" value="1"/>
</dbReference>
<feature type="region of interest" description="Disordered" evidence="7">
    <location>
        <begin position="227"/>
        <end position="253"/>
    </location>
</feature>
<dbReference type="Proteomes" id="UP001379945">
    <property type="component" value="Unassembled WGS sequence"/>
</dbReference>
<comment type="catalytic activity">
    <reaction evidence="6">
        <text>L-tryptophan + O2 = indole-3-acetamide + CO2 + H2O</text>
        <dbReference type="Rhea" id="RHEA:16165"/>
        <dbReference type="ChEBI" id="CHEBI:15377"/>
        <dbReference type="ChEBI" id="CHEBI:15379"/>
        <dbReference type="ChEBI" id="CHEBI:16031"/>
        <dbReference type="ChEBI" id="CHEBI:16526"/>
        <dbReference type="ChEBI" id="CHEBI:57912"/>
        <dbReference type="EC" id="1.13.12.3"/>
    </reaction>
</comment>
<keyword evidence="10" id="KW-1185">Reference proteome</keyword>
<proteinExistence type="inferred from homology"/>
<comment type="pathway">
    <text evidence="1">Plant hormone metabolism; auxin biosynthesis.</text>
</comment>
<evidence type="ECO:0000256" key="5">
    <source>
        <dbReference type="ARBA" id="ARBA00023070"/>
    </source>
</evidence>
<evidence type="ECO:0000256" key="6">
    <source>
        <dbReference type="ARBA" id="ARBA00047321"/>
    </source>
</evidence>
<dbReference type="EMBL" id="JBBUTI010000001">
    <property type="protein sequence ID" value="MEK8044821.1"/>
    <property type="molecule type" value="Genomic_DNA"/>
</dbReference>
<comment type="caution">
    <text evidence="9">The sequence shown here is derived from an EMBL/GenBank/DDBJ whole genome shotgun (WGS) entry which is preliminary data.</text>
</comment>
<dbReference type="EC" id="1.13.12.3" evidence="3"/>
<dbReference type="InterPro" id="IPR002937">
    <property type="entry name" value="Amino_oxidase"/>
</dbReference>
<dbReference type="SUPFAM" id="SSF54373">
    <property type="entry name" value="FAD-linked reductases, C-terminal domain"/>
    <property type="match status" value="1"/>
</dbReference>
<feature type="compositionally biased region" description="Basic and acidic residues" evidence="7">
    <location>
        <begin position="227"/>
        <end position="236"/>
    </location>
</feature>
<protein>
    <recommendedName>
        <fullName evidence="4">Tryptophan 2-monooxygenase</fullName>
        <ecNumber evidence="3">1.13.12.3</ecNumber>
    </recommendedName>
</protein>
<evidence type="ECO:0000259" key="8">
    <source>
        <dbReference type="Pfam" id="PF01593"/>
    </source>
</evidence>
<evidence type="ECO:0000313" key="9">
    <source>
        <dbReference type="EMBL" id="MEK8044821.1"/>
    </source>
</evidence>
<evidence type="ECO:0000313" key="10">
    <source>
        <dbReference type="Proteomes" id="UP001379945"/>
    </source>
</evidence>
<dbReference type="InterPro" id="IPR050281">
    <property type="entry name" value="Flavin_monoamine_oxidase"/>
</dbReference>
<sequence>MKTMNVRGAGMPTRRSWLLHIGARAGAGMMLQAMGALALATPSGFQAPQRLQGAPRGARVLVLGAGMAGLVAAHELRAAGYQVQVLEYNQRAGGRSWTLRPGDVHTELGGVTQQCRWAPGQYFNPGPWRIPHHHHALLHYAQLFKVPLEPFVQVNHNAYLHARGAFGGQPLRYREVMADFHGELAELLDRLAPAAALDQPLDGIDRERLRAALRAWGALDGEGRYRSNPGRGDRRGWAVPPGGGRMSVEQPSTALPTDALWQSGLWEYLADDQSIEHQTTLLQPVGGMDRIAQALYASLKPLVRLGARVQAVQQDERGVRAVWTDTRTGTTHTSTADACVCTLPLSILGQLDVQVQPAMRAAIEAVPYASAVKVGLQFKRRFWEQDEAIYGGISHTDMAIGQIGYPSHGLGSHGPGVLLGAYVWGPNAFTMTGMSPAQRVEVALAQGAVLHPAYRKEFEVGMSVAWHRVPFTLGCFGQWSNDARARHYEALTAIDGRLVLAGEHASRLPAWQEGAVLSALDATSRLHAHLRATMKGAA</sequence>
<dbReference type="Gene3D" id="3.90.660.10">
    <property type="match status" value="1"/>
</dbReference>
<feature type="domain" description="Amine oxidase" evidence="8">
    <location>
        <begin position="67"/>
        <end position="525"/>
    </location>
</feature>
<dbReference type="Gene3D" id="3.50.50.60">
    <property type="entry name" value="FAD/NAD(P)-binding domain"/>
    <property type="match status" value="1"/>
</dbReference>
<organism evidence="9 10">
    <name type="scientific">Ideonella margarita</name>
    <dbReference type="NCBI Taxonomy" id="2984191"/>
    <lineage>
        <taxon>Bacteria</taxon>
        <taxon>Pseudomonadati</taxon>
        <taxon>Pseudomonadota</taxon>
        <taxon>Betaproteobacteria</taxon>
        <taxon>Burkholderiales</taxon>
        <taxon>Sphaerotilaceae</taxon>
        <taxon>Ideonella</taxon>
    </lineage>
</organism>
<dbReference type="InterPro" id="IPR036188">
    <property type="entry name" value="FAD/NAD-bd_sf"/>
</dbReference>
<dbReference type="PANTHER" id="PTHR10742:SF342">
    <property type="entry name" value="AMINE OXIDASE"/>
    <property type="match status" value="1"/>
</dbReference>
<evidence type="ECO:0000256" key="4">
    <source>
        <dbReference type="ARBA" id="ARBA00017871"/>
    </source>
</evidence>
<gene>
    <name evidence="9" type="ORF">AACH00_00515</name>
</gene>